<evidence type="ECO:0000313" key="3">
    <source>
        <dbReference type="Proteomes" id="UP001320159"/>
    </source>
</evidence>
<dbReference type="GO" id="GO:0005524">
    <property type="term" value="F:ATP binding"/>
    <property type="evidence" value="ECO:0007669"/>
    <property type="project" value="UniProtKB-KW"/>
</dbReference>
<dbReference type="SUPFAM" id="SSF56281">
    <property type="entry name" value="Metallo-hydrolase/oxidoreductase"/>
    <property type="match status" value="1"/>
</dbReference>
<dbReference type="PANTHER" id="PTHR42663:SF12">
    <property type="entry name" value="ATP-BINDING PROTEIN PHNP"/>
    <property type="match status" value="1"/>
</dbReference>
<dbReference type="Pfam" id="PF12706">
    <property type="entry name" value="Lactamase_B_2"/>
    <property type="match status" value="1"/>
</dbReference>
<dbReference type="PANTHER" id="PTHR42663">
    <property type="entry name" value="HYDROLASE C777.06C-RELATED-RELATED"/>
    <property type="match status" value="1"/>
</dbReference>
<reference evidence="2 3" key="1">
    <citation type="submission" date="2017-11" db="EMBL/GenBank/DDBJ databases">
        <title>Isolation and Characterization of Family Methanocellaceae Species from Potential Methane Hydrate Area Offshore Southwestern Taiwan.</title>
        <authorList>
            <person name="Zhang W.-L."/>
            <person name="Chen W.-C."/>
            <person name="Lai M.-C."/>
            <person name="Chen S.-C."/>
        </authorList>
    </citation>
    <scope>NUCLEOTIDE SEQUENCE [LARGE SCALE GENOMIC DNA]</scope>
    <source>
        <strain evidence="2 3">CWC-04</strain>
    </source>
</reference>
<evidence type="ECO:0000259" key="1">
    <source>
        <dbReference type="SMART" id="SM00849"/>
    </source>
</evidence>
<name>A0AAP2RA11_9EURY</name>
<comment type="caution">
    <text evidence="2">The sequence shown here is derived from an EMBL/GenBank/DDBJ whole genome shotgun (WGS) entry which is preliminary data.</text>
</comment>
<evidence type="ECO:0000313" key="2">
    <source>
        <dbReference type="EMBL" id="MCD1293686.1"/>
    </source>
</evidence>
<keyword evidence="3" id="KW-1185">Reference proteome</keyword>
<dbReference type="Gene3D" id="3.60.15.10">
    <property type="entry name" value="Ribonuclease Z/Hydroxyacylglutathione hydrolase-like"/>
    <property type="match status" value="1"/>
</dbReference>
<dbReference type="InterPro" id="IPR036866">
    <property type="entry name" value="RibonucZ/Hydroxyglut_hydro"/>
</dbReference>
<feature type="domain" description="Metallo-beta-lactamase" evidence="1">
    <location>
        <begin position="36"/>
        <end position="209"/>
    </location>
</feature>
<protein>
    <submittedName>
        <fullName evidence="2">ATP-binding protein</fullName>
    </submittedName>
</protein>
<organism evidence="2 3">
    <name type="scientific">Methanooceanicella nereidis</name>
    <dbReference type="NCBI Taxonomy" id="2052831"/>
    <lineage>
        <taxon>Archaea</taxon>
        <taxon>Methanobacteriati</taxon>
        <taxon>Methanobacteriota</taxon>
        <taxon>Stenosarchaea group</taxon>
        <taxon>Methanomicrobia</taxon>
        <taxon>Methanocellales</taxon>
        <taxon>Methanocellaceae</taxon>
        <taxon>Methanooceanicella</taxon>
    </lineage>
</organism>
<proteinExistence type="predicted"/>
<keyword evidence="2" id="KW-0547">Nucleotide-binding</keyword>
<keyword evidence="2" id="KW-0067">ATP-binding</keyword>
<dbReference type="Proteomes" id="UP001320159">
    <property type="component" value="Unassembled WGS sequence"/>
</dbReference>
<dbReference type="SMART" id="SM00849">
    <property type="entry name" value="Lactamase_B"/>
    <property type="match status" value="1"/>
</dbReference>
<dbReference type="RefSeq" id="WP_230739829.1">
    <property type="nucleotide sequence ID" value="NZ_PGCK01000001.1"/>
</dbReference>
<gene>
    <name evidence="2" type="ORF">CUJ83_01585</name>
</gene>
<dbReference type="AlphaFoldDB" id="A0AAP2RA11"/>
<accession>A0AAP2RA11</accession>
<dbReference type="EMBL" id="PGCK01000001">
    <property type="protein sequence ID" value="MCD1293686.1"/>
    <property type="molecule type" value="Genomic_DNA"/>
</dbReference>
<sequence>MRITLLGTGDAVGTPKIGCKCPACLDAKKGGKSKRYRPCLLFSDGNVNVLVDTGPDLRTQLIDNGIDKVDAVIWTHSHRDHTGGFGDFWRVKNFMPVYGEKRVLDYTLGEFHFMTFERHDQEMYIPFKIGDMEFTLFEVNHPPIDVSTGIRVRNNGKTAIVTGDTNLEIPERSLDLMRDTDLLLADAIFPRDIRVQKHMNIDDAVYLSKKVNAKRSIFIHLSHLFPPHDEAAQKYSLGYDGMIIDL</sequence>
<dbReference type="InterPro" id="IPR001279">
    <property type="entry name" value="Metallo-B-lactamas"/>
</dbReference>
<dbReference type="CDD" id="cd16279">
    <property type="entry name" value="metallo-hydrolase-like_MBL-fold"/>
    <property type="match status" value="1"/>
</dbReference>